<feature type="coiled-coil region" evidence="1">
    <location>
        <begin position="127"/>
        <end position="166"/>
    </location>
</feature>
<name>A0A6A0AB53_HAELA</name>
<dbReference type="AlphaFoldDB" id="A0A6A0AB53"/>
<dbReference type="Proteomes" id="UP000485058">
    <property type="component" value="Unassembled WGS sequence"/>
</dbReference>
<dbReference type="EMBL" id="BLLF01004585">
    <property type="protein sequence ID" value="GFH29898.1"/>
    <property type="molecule type" value="Genomic_DNA"/>
</dbReference>
<feature type="region of interest" description="Disordered" evidence="2">
    <location>
        <begin position="67"/>
        <end position="123"/>
    </location>
</feature>
<gene>
    <name evidence="3" type="ORF">HaLaN_28644</name>
</gene>
<feature type="region of interest" description="Disordered" evidence="2">
    <location>
        <begin position="223"/>
        <end position="263"/>
    </location>
</feature>
<evidence type="ECO:0000313" key="4">
    <source>
        <dbReference type="Proteomes" id="UP000485058"/>
    </source>
</evidence>
<evidence type="ECO:0000313" key="3">
    <source>
        <dbReference type="EMBL" id="GFH29898.1"/>
    </source>
</evidence>
<evidence type="ECO:0000256" key="2">
    <source>
        <dbReference type="SAM" id="MobiDB-lite"/>
    </source>
</evidence>
<protein>
    <submittedName>
        <fullName evidence="3">Uncharacterized protein</fullName>
    </submittedName>
</protein>
<organism evidence="3 4">
    <name type="scientific">Haematococcus lacustris</name>
    <name type="common">Green alga</name>
    <name type="synonym">Haematococcus pluvialis</name>
    <dbReference type="NCBI Taxonomy" id="44745"/>
    <lineage>
        <taxon>Eukaryota</taxon>
        <taxon>Viridiplantae</taxon>
        <taxon>Chlorophyta</taxon>
        <taxon>core chlorophytes</taxon>
        <taxon>Chlorophyceae</taxon>
        <taxon>CS clade</taxon>
        <taxon>Chlamydomonadales</taxon>
        <taxon>Haematococcaceae</taxon>
        <taxon>Haematococcus</taxon>
    </lineage>
</organism>
<proteinExistence type="predicted"/>
<feature type="compositionally biased region" description="Polar residues" evidence="2">
    <location>
        <begin position="101"/>
        <end position="123"/>
    </location>
</feature>
<reference evidence="3 4" key="1">
    <citation type="submission" date="2020-02" db="EMBL/GenBank/DDBJ databases">
        <title>Draft genome sequence of Haematococcus lacustris strain NIES-144.</title>
        <authorList>
            <person name="Morimoto D."/>
            <person name="Nakagawa S."/>
            <person name="Yoshida T."/>
            <person name="Sawayama S."/>
        </authorList>
    </citation>
    <scope>NUCLEOTIDE SEQUENCE [LARGE SCALE GENOMIC DNA]</scope>
    <source>
        <strain evidence="3 4">NIES-144</strain>
    </source>
</reference>
<keyword evidence="4" id="KW-1185">Reference proteome</keyword>
<feature type="non-terminal residue" evidence="3">
    <location>
        <position position="263"/>
    </location>
</feature>
<keyword evidence="1" id="KW-0175">Coiled coil</keyword>
<accession>A0A6A0AB53</accession>
<feature type="compositionally biased region" description="Low complexity" evidence="2">
    <location>
        <begin position="223"/>
        <end position="233"/>
    </location>
</feature>
<evidence type="ECO:0000256" key="1">
    <source>
        <dbReference type="SAM" id="Coils"/>
    </source>
</evidence>
<sequence>MGNNIQMQSLSSQLLQQLELAAGANTAGADVSSGERLLQQQWQGLKSTPQHVLGQLLVSSTTALGTGEAEVSAGTGGPQGDSGRPVSVVISSDPQQQQQQLGHSKQSPHQPPVDTSSGVGSASMNPQQLLQRHLRQQQAQLLQLKQQQLQQAIMQLQLQQEALTKSVASLADASPNQQAAADQAGSGSDAGLLVSSAMQATGMGLNGQAMQHDSDLMQLQMLQSMQQDQQAQDGPLPDMADLPSSTGPGMPGHLQFLATGDLD</sequence>
<comment type="caution">
    <text evidence="3">The sequence shown here is derived from an EMBL/GenBank/DDBJ whole genome shotgun (WGS) entry which is preliminary data.</text>
</comment>